<reference evidence="2 3" key="1">
    <citation type="submission" date="2021-06" db="EMBL/GenBank/DDBJ databases">
        <authorList>
            <person name="Palmer J.M."/>
        </authorList>
    </citation>
    <scope>NUCLEOTIDE SEQUENCE [LARGE SCALE GENOMIC DNA]</scope>
    <source>
        <strain evidence="2 3">AS_MEX2019</strain>
        <tissue evidence="2">Muscle</tissue>
    </source>
</reference>
<evidence type="ECO:0000313" key="2">
    <source>
        <dbReference type="EMBL" id="MEQ2301769.1"/>
    </source>
</evidence>
<keyword evidence="3" id="KW-1185">Reference proteome</keyword>
<evidence type="ECO:0000313" key="3">
    <source>
        <dbReference type="Proteomes" id="UP001469553"/>
    </source>
</evidence>
<feature type="compositionally biased region" description="Low complexity" evidence="1">
    <location>
        <begin position="105"/>
        <end position="121"/>
    </location>
</feature>
<accession>A0ABV0Z6B7</accession>
<proteinExistence type="predicted"/>
<feature type="region of interest" description="Disordered" evidence="1">
    <location>
        <begin position="1"/>
        <end position="26"/>
    </location>
</feature>
<evidence type="ECO:0000256" key="1">
    <source>
        <dbReference type="SAM" id="MobiDB-lite"/>
    </source>
</evidence>
<dbReference type="EMBL" id="JAHRIP010055416">
    <property type="protein sequence ID" value="MEQ2301769.1"/>
    <property type="molecule type" value="Genomic_DNA"/>
</dbReference>
<protein>
    <submittedName>
        <fullName evidence="2">Uncharacterized protein</fullName>
    </submittedName>
</protein>
<comment type="caution">
    <text evidence="2">The sequence shown here is derived from an EMBL/GenBank/DDBJ whole genome shotgun (WGS) entry which is preliminary data.</text>
</comment>
<sequence length="266" mass="29130">MMRLPSSCLHFGPTQNPPSTLGTSHEDQVDKVTELKLWVKQQVETLRTMYGEEVELSPSPLLLEEMEPCFGEADWADVGFEPGRNRCSPAQSSSKRRRSRRKRSTSAAASAELPPSPPAAAEFPAGFSSCPGRDHRRWEVATEKVRVGASNFSMEGPSAMTSSRMSSPELMGGYPAPSAVIQPPVQPPAPSWIEAGLEEMKRKLMKNRCCKFVLHLMDHPEDLDRVHSLLQDEFLAVGWLDAPAPLSAGGPFDPLLVAVKAAKPLD</sequence>
<name>A0ABV0Z6B7_9TELE</name>
<feature type="compositionally biased region" description="Basic residues" evidence="1">
    <location>
        <begin position="94"/>
        <end position="104"/>
    </location>
</feature>
<gene>
    <name evidence="2" type="ORF">AMECASPLE_039499</name>
</gene>
<organism evidence="2 3">
    <name type="scientific">Ameca splendens</name>
    <dbReference type="NCBI Taxonomy" id="208324"/>
    <lineage>
        <taxon>Eukaryota</taxon>
        <taxon>Metazoa</taxon>
        <taxon>Chordata</taxon>
        <taxon>Craniata</taxon>
        <taxon>Vertebrata</taxon>
        <taxon>Euteleostomi</taxon>
        <taxon>Actinopterygii</taxon>
        <taxon>Neopterygii</taxon>
        <taxon>Teleostei</taxon>
        <taxon>Neoteleostei</taxon>
        <taxon>Acanthomorphata</taxon>
        <taxon>Ovalentaria</taxon>
        <taxon>Atherinomorphae</taxon>
        <taxon>Cyprinodontiformes</taxon>
        <taxon>Goodeidae</taxon>
        <taxon>Ameca</taxon>
    </lineage>
</organism>
<dbReference type="Proteomes" id="UP001469553">
    <property type="component" value="Unassembled WGS sequence"/>
</dbReference>
<feature type="compositionally biased region" description="Polar residues" evidence="1">
    <location>
        <begin position="13"/>
        <end position="23"/>
    </location>
</feature>
<feature type="region of interest" description="Disordered" evidence="1">
    <location>
        <begin position="80"/>
        <end position="121"/>
    </location>
</feature>